<dbReference type="InterPro" id="IPR001810">
    <property type="entry name" value="F-box_dom"/>
</dbReference>
<name>A0AAD5V1M8_9APHY</name>
<evidence type="ECO:0000313" key="3">
    <source>
        <dbReference type="Proteomes" id="UP001212997"/>
    </source>
</evidence>
<gene>
    <name evidence="2" type="ORF">NLI96_g7054</name>
</gene>
<dbReference type="SMART" id="SM00256">
    <property type="entry name" value="FBOX"/>
    <property type="match status" value="1"/>
</dbReference>
<dbReference type="Gene3D" id="1.20.1280.50">
    <property type="match status" value="1"/>
</dbReference>
<sequence length="406" mass="44513">MKNLPNELTDNIFSFLSSKESLSSCSLVCSSWTDLAHRHIFHKIVYPRDQRSVPDFSALLLFLRGAPSVAQHVRILNLSWGKNKPLSILGPDVFAGLLGTLPNLDHVEMSYMMLSYEIENGEHKSRGEGWFWDGDIEPESNAVVESGRCLKSLKLECVEVGGSNPYFTLFQFLRTIKSLHTLQVSQLTNPAPKKSIASIREFCSSLGLPSHLGIQKYICQSPGSGNHLAVVVFLETLRRAPPCTLRHLDLFQLIGTNQKDTMHYLKAFLNDVGTGLETLSISLNGSDTEGESLDLSSCKSLQSLTFDHDNAIQNNSISVSTSVMLDILATTPHIPFKLTLSFGNSSGVPGPTAYARALRGTNWNKLGEIVSSHPCKENQVTVVLGLRVTKNAGGVIFLEVTLDAKA</sequence>
<dbReference type="AlphaFoldDB" id="A0AAD5V1M8"/>
<evidence type="ECO:0000313" key="2">
    <source>
        <dbReference type="EMBL" id="KAJ3482338.1"/>
    </source>
</evidence>
<dbReference type="SUPFAM" id="SSF81383">
    <property type="entry name" value="F-box domain"/>
    <property type="match status" value="1"/>
</dbReference>
<proteinExistence type="predicted"/>
<dbReference type="Pfam" id="PF12937">
    <property type="entry name" value="F-box-like"/>
    <property type="match status" value="1"/>
</dbReference>
<dbReference type="InterPro" id="IPR032675">
    <property type="entry name" value="LRR_dom_sf"/>
</dbReference>
<feature type="domain" description="F-box" evidence="1">
    <location>
        <begin position="1"/>
        <end position="44"/>
    </location>
</feature>
<dbReference type="SUPFAM" id="SSF52047">
    <property type="entry name" value="RNI-like"/>
    <property type="match status" value="1"/>
</dbReference>
<dbReference type="EMBL" id="JANAWD010000278">
    <property type="protein sequence ID" value="KAJ3482338.1"/>
    <property type="molecule type" value="Genomic_DNA"/>
</dbReference>
<accession>A0AAD5V1M8</accession>
<evidence type="ECO:0000259" key="1">
    <source>
        <dbReference type="PROSITE" id="PS50181"/>
    </source>
</evidence>
<dbReference type="Proteomes" id="UP001212997">
    <property type="component" value="Unassembled WGS sequence"/>
</dbReference>
<organism evidence="2 3">
    <name type="scientific">Meripilus lineatus</name>
    <dbReference type="NCBI Taxonomy" id="2056292"/>
    <lineage>
        <taxon>Eukaryota</taxon>
        <taxon>Fungi</taxon>
        <taxon>Dikarya</taxon>
        <taxon>Basidiomycota</taxon>
        <taxon>Agaricomycotina</taxon>
        <taxon>Agaricomycetes</taxon>
        <taxon>Polyporales</taxon>
        <taxon>Meripilaceae</taxon>
        <taxon>Meripilus</taxon>
    </lineage>
</organism>
<dbReference type="PROSITE" id="PS50181">
    <property type="entry name" value="FBOX"/>
    <property type="match status" value="1"/>
</dbReference>
<comment type="caution">
    <text evidence="2">The sequence shown here is derived from an EMBL/GenBank/DDBJ whole genome shotgun (WGS) entry which is preliminary data.</text>
</comment>
<dbReference type="InterPro" id="IPR036047">
    <property type="entry name" value="F-box-like_dom_sf"/>
</dbReference>
<protein>
    <recommendedName>
        <fullName evidence="1">F-box domain-containing protein</fullName>
    </recommendedName>
</protein>
<reference evidence="2" key="1">
    <citation type="submission" date="2022-07" db="EMBL/GenBank/DDBJ databases">
        <title>Genome Sequence of Physisporinus lineatus.</title>
        <authorList>
            <person name="Buettner E."/>
        </authorList>
    </citation>
    <scope>NUCLEOTIDE SEQUENCE</scope>
    <source>
        <strain evidence="2">VT162</strain>
    </source>
</reference>
<dbReference type="Gene3D" id="3.80.10.10">
    <property type="entry name" value="Ribonuclease Inhibitor"/>
    <property type="match status" value="1"/>
</dbReference>
<keyword evidence="3" id="KW-1185">Reference proteome</keyword>